<organism evidence="3 4">
    <name type="scientific">Zea mays</name>
    <name type="common">Maize</name>
    <dbReference type="NCBI Taxonomy" id="4577"/>
    <lineage>
        <taxon>Eukaryota</taxon>
        <taxon>Viridiplantae</taxon>
        <taxon>Streptophyta</taxon>
        <taxon>Embryophyta</taxon>
        <taxon>Tracheophyta</taxon>
        <taxon>Spermatophyta</taxon>
        <taxon>Magnoliopsida</taxon>
        <taxon>Liliopsida</taxon>
        <taxon>Poales</taxon>
        <taxon>Poaceae</taxon>
        <taxon>PACMAD clade</taxon>
        <taxon>Panicoideae</taxon>
        <taxon>Andropogonodae</taxon>
        <taxon>Andropogoneae</taxon>
        <taxon>Tripsacinae</taxon>
        <taxon>Zea</taxon>
    </lineage>
</organism>
<dbReference type="PANTHER" id="PTHR11005">
    <property type="entry name" value="LYSOSOMAL ACID LIPASE-RELATED"/>
    <property type="match status" value="1"/>
</dbReference>
<reference evidence="3 4" key="1">
    <citation type="journal article" date="2018" name="Nat. Genet.">
        <title>Extensive intraspecific gene order and gene structural variations between Mo17 and other maize genomes.</title>
        <authorList>
            <person name="Sun S."/>
            <person name="Zhou Y."/>
            <person name="Chen J."/>
            <person name="Shi J."/>
            <person name="Zhao H."/>
            <person name="Zhao H."/>
            <person name="Song W."/>
            <person name="Zhang M."/>
            <person name="Cui Y."/>
            <person name="Dong X."/>
            <person name="Liu H."/>
            <person name="Ma X."/>
            <person name="Jiao Y."/>
            <person name="Wang B."/>
            <person name="Wei X."/>
            <person name="Stein J.C."/>
            <person name="Glaubitz J.C."/>
            <person name="Lu F."/>
            <person name="Yu G."/>
            <person name="Liang C."/>
            <person name="Fengler K."/>
            <person name="Li B."/>
            <person name="Rafalski A."/>
            <person name="Schnable P.S."/>
            <person name="Ware D.H."/>
            <person name="Buckler E.S."/>
            <person name="Lai J."/>
        </authorList>
    </citation>
    <scope>NUCLEOTIDE SEQUENCE [LARGE SCALE GENOMIC DNA]</scope>
    <source>
        <strain evidence="4">cv. Missouri 17</strain>
        <tissue evidence="3">Seedling</tissue>
    </source>
</reference>
<feature type="domain" description="Partial AB-hydrolase lipase" evidence="2">
    <location>
        <begin position="54"/>
        <end position="118"/>
    </location>
</feature>
<dbReference type="Gene3D" id="3.40.50.1820">
    <property type="entry name" value="alpha/beta hydrolase"/>
    <property type="match status" value="2"/>
</dbReference>
<feature type="chain" id="PRO_5017945686" evidence="1">
    <location>
        <begin position="39"/>
        <end position="264"/>
    </location>
</feature>
<dbReference type="GO" id="GO:0006629">
    <property type="term" value="P:lipid metabolic process"/>
    <property type="evidence" value="ECO:0007669"/>
    <property type="project" value="InterPro"/>
</dbReference>
<feature type="signal peptide" evidence="1">
    <location>
        <begin position="1"/>
        <end position="38"/>
    </location>
</feature>
<evidence type="ECO:0000313" key="3">
    <source>
        <dbReference type="EMBL" id="PWZ27040.1"/>
    </source>
</evidence>
<evidence type="ECO:0000313" key="4">
    <source>
        <dbReference type="Proteomes" id="UP000251960"/>
    </source>
</evidence>
<dbReference type="InterPro" id="IPR006693">
    <property type="entry name" value="AB_hydrolase_lipase"/>
</dbReference>
<evidence type="ECO:0000256" key="1">
    <source>
        <dbReference type="SAM" id="SignalP"/>
    </source>
</evidence>
<evidence type="ECO:0000259" key="2">
    <source>
        <dbReference type="Pfam" id="PF04083"/>
    </source>
</evidence>
<name>A0A3L6F1X2_MAIZE</name>
<dbReference type="Pfam" id="PF04083">
    <property type="entry name" value="Abhydro_lipase"/>
    <property type="match status" value="1"/>
</dbReference>
<accession>A0A3L6F1X2</accession>
<dbReference type="EMBL" id="NCVQ01000005">
    <property type="protein sequence ID" value="PWZ27040.1"/>
    <property type="molecule type" value="Genomic_DNA"/>
</dbReference>
<dbReference type="InterPro" id="IPR029058">
    <property type="entry name" value="AB_hydrolase_fold"/>
</dbReference>
<sequence>MGTTAAHRRRPGSIVVLSPSAVALALLFLSTTLRLAAAVQPYGGGGPCALAVAPLGYPCEEHQVTTADGYILSLQRIPSGGRGGHGGGAGAGASSSRAGQPVLLQHGVLVQDGMSWLLASPEESLPFILADRGFDVWIANNRGTRWSRRHVSLDPSSRLYWNWSWDDLVVNDLPAMVDFVVKQTGQKPHYVGHSMVPSLSHYGGRDSLADPADVRLLLQDLPGHDQDKLTVQYLDKFAHLDFIIGVCAKDYVYKDMIDFLNRFN</sequence>
<keyword evidence="1" id="KW-0732">Signal</keyword>
<dbReference type="AlphaFoldDB" id="A0A3L6F1X2"/>
<gene>
    <name evidence="3" type="primary">LIP2_1</name>
    <name evidence="3" type="ORF">Zm00014a_018218</name>
</gene>
<comment type="caution">
    <text evidence="3">The sequence shown here is derived from an EMBL/GenBank/DDBJ whole genome shotgun (WGS) entry which is preliminary data.</text>
</comment>
<protein>
    <submittedName>
        <fullName evidence="3">Triacylglycerol lipase 2</fullName>
    </submittedName>
</protein>
<proteinExistence type="predicted"/>
<dbReference type="SUPFAM" id="SSF53474">
    <property type="entry name" value="alpha/beta-Hydrolases"/>
    <property type="match status" value="1"/>
</dbReference>
<dbReference type="Proteomes" id="UP000251960">
    <property type="component" value="Chromosome 4"/>
</dbReference>
<dbReference type="ExpressionAtlas" id="A0A3L6F1X2">
    <property type="expression patterns" value="baseline and differential"/>
</dbReference>